<evidence type="ECO:0000313" key="2">
    <source>
        <dbReference type="EMBL" id="KAE8351693.1"/>
    </source>
</evidence>
<dbReference type="Proteomes" id="UP000327118">
    <property type="component" value="Unassembled WGS sequence"/>
</dbReference>
<feature type="signal peptide" evidence="1">
    <location>
        <begin position="1"/>
        <end position="24"/>
    </location>
</feature>
<name>A0A5N6Z3N4_9EURO</name>
<evidence type="ECO:0000256" key="1">
    <source>
        <dbReference type="SAM" id="SignalP"/>
    </source>
</evidence>
<keyword evidence="1" id="KW-0732">Signal</keyword>
<organism evidence="2 3">
    <name type="scientific">Aspergillus coremiiformis</name>
    <dbReference type="NCBI Taxonomy" id="138285"/>
    <lineage>
        <taxon>Eukaryota</taxon>
        <taxon>Fungi</taxon>
        <taxon>Dikarya</taxon>
        <taxon>Ascomycota</taxon>
        <taxon>Pezizomycotina</taxon>
        <taxon>Eurotiomycetes</taxon>
        <taxon>Eurotiomycetidae</taxon>
        <taxon>Eurotiales</taxon>
        <taxon>Aspergillaceae</taxon>
        <taxon>Aspergillus</taxon>
        <taxon>Aspergillus subgen. Circumdati</taxon>
    </lineage>
</organism>
<feature type="chain" id="PRO_5025046113" description="Secreted protein" evidence="1">
    <location>
        <begin position="25"/>
        <end position="98"/>
    </location>
</feature>
<gene>
    <name evidence="2" type="ORF">BDV28DRAFT_136598</name>
</gene>
<accession>A0A5N6Z3N4</accession>
<dbReference type="EMBL" id="ML739159">
    <property type="protein sequence ID" value="KAE8351693.1"/>
    <property type="molecule type" value="Genomic_DNA"/>
</dbReference>
<keyword evidence="3" id="KW-1185">Reference proteome</keyword>
<dbReference type="AlphaFoldDB" id="A0A5N6Z3N4"/>
<protein>
    <recommendedName>
        <fullName evidence="4">Secreted protein</fullName>
    </recommendedName>
</protein>
<reference evidence="3" key="1">
    <citation type="submission" date="2019-04" db="EMBL/GenBank/DDBJ databases">
        <title>Friends and foes A comparative genomics studyof 23 Aspergillus species from section Flavi.</title>
        <authorList>
            <consortium name="DOE Joint Genome Institute"/>
            <person name="Kjaerbolling I."/>
            <person name="Vesth T."/>
            <person name="Frisvad J.C."/>
            <person name="Nybo J.L."/>
            <person name="Theobald S."/>
            <person name="Kildgaard S."/>
            <person name="Isbrandt T."/>
            <person name="Kuo A."/>
            <person name="Sato A."/>
            <person name="Lyhne E.K."/>
            <person name="Kogle M.E."/>
            <person name="Wiebenga A."/>
            <person name="Kun R.S."/>
            <person name="Lubbers R.J."/>
            <person name="Makela M.R."/>
            <person name="Barry K."/>
            <person name="Chovatia M."/>
            <person name="Clum A."/>
            <person name="Daum C."/>
            <person name="Haridas S."/>
            <person name="He G."/>
            <person name="LaButti K."/>
            <person name="Lipzen A."/>
            <person name="Mondo S."/>
            <person name="Riley R."/>
            <person name="Salamov A."/>
            <person name="Simmons B.A."/>
            <person name="Magnuson J.K."/>
            <person name="Henrissat B."/>
            <person name="Mortensen U.H."/>
            <person name="Larsen T.O."/>
            <person name="Devries R.P."/>
            <person name="Grigoriev I.V."/>
            <person name="Machida M."/>
            <person name="Baker S.E."/>
            <person name="Andersen M.R."/>
        </authorList>
    </citation>
    <scope>NUCLEOTIDE SEQUENCE [LARGE SCALE GENOMIC DNA]</scope>
    <source>
        <strain evidence="3">CBS 553.77</strain>
    </source>
</reference>
<proteinExistence type="predicted"/>
<evidence type="ECO:0008006" key="4">
    <source>
        <dbReference type="Google" id="ProtNLM"/>
    </source>
</evidence>
<evidence type="ECO:0000313" key="3">
    <source>
        <dbReference type="Proteomes" id="UP000327118"/>
    </source>
</evidence>
<sequence>MNTASSIVLCDAFFSLLFTVCSLGRNQLDWPGQVLRIVSCRHKCRTHRLIIRLLLATLPRREDSRWWSLIPDSYGRNMITISGCWRRLPRLRKLRGIC</sequence>